<evidence type="ECO:0000313" key="1">
    <source>
        <dbReference type="EMBL" id="CRZ12781.1"/>
    </source>
</evidence>
<name>A0A0H5RGE9_9EUKA</name>
<sequence>NAMSEQRVIDRILSREYIVSGGVGYKFNDYAADGTLMDWASGVAKVPYSFTIEAFGQPNHDGCFDAFNPAPGDLNTVIDQVQTTLIDAVAIIVEMDKGALLEGNEPHCDSDPEAISRREWFTSYCSERRRS</sequence>
<evidence type="ECO:0008006" key="2">
    <source>
        <dbReference type="Google" id="ProtNLM"/>
    </source>
</evidence>
<proteinExistence type="predicted"/>
<protein>
    <recommendedName>
        <fullName evidence="2">Peptidase M14 carboxypeptidase A domain-containing protein</fullName>
    </recommendedName>
</protein>
<accession>A0A0H5RGE9</accession>
<feature type="non-terminal residue" evidence="1">
    <location>
        <position position="1"/>
    </location>
</feature>
<dbReference type="EMBL" id="HACM01012339">
    <property type="protein sequence ID" value="CRZ12781.1"/>
    <property type="molecule type" value="Transcribed_RNA"/>
</dbReference>
<organism evidence="1">
    <name type="scientific">Spongospora subterranea</name>
    <dbReference type="NCBI Taxonomy" id="70186"/>
    <lineage>
        <taxon>Eukaryota</taxon>
        <taxon>Sar</taxon>
        <taxon>Rhizaria</taxon>
        <taxon>Endomyxa</taxon>
        <taxon>Phytomyxea</taxon>
        <taxon>Plasmodiophorida</taxon>
        <taxon>Plasmodiophoridae</taxon>
        <taxon>Spongospora</taxon>
    </lineage>
</organism>
<dbReference type="AlphaFoldDB" id="A0A0H5RGE9"/>
<reference evidence="1" key="1">
    <citation type="submission" date="2015-04" db="EMBL/GenBank/DDBJ databases">
        <title>The genome sequence of the plant pathogenic Rhizarian Plasmodiophora brassicae reveals insights in its biotrophic life cycle and the origin of chitin synthesis.</title>
        <authorList>
            <person name="Schwelm A."/>
            <person name="Fogelqvist J."/>
            <person name="Knaust A."/>
            <person name="Julke S."/>
            <person name="Lilja T."/>
            <person name="Dhandapani V."/>
            <person name="Bonilla-Rosso G."/>
            <person name="Karlsson M."/>
            <person name="Shevchenko A."/>
            <person name="Choi S.R."/>
            <person name="Kim H.G."/>
            <person name="Park J.Y."/>
            <person name="Lim Y.P."/>
            <person name="Ludwig-Muller J."/>
            <person name="Dixelius C."/>
        </authorList>
    </citation>
    <scope>NUCLEOTIDE SEQUENCE</scope>
    <source>
        <tissue evidence="1">Potato root galls</tissue>
    </source>
</reference>